<comment type="caution">
    <text evidence="2">The sequence shown here is derived from an EMBL/GenBank/DDBJ whole genome shotgun (WGS) entry which is preliminary data.</text>
</comment>
<gene>
    <name evidence="2" type="ORF">MOVI_3250</name>
</gene>
<evidence type="ECO:0008006" key="4">
    <source>
        <dbReference type="Google" id="ProtNLM"/>
    </source>
</evidence>
<keyword evidence="1" id="KW-0472">Membrane</keyword>
<feature type="transmembrane region" description="Helical" evidence="1">
    <location>
        <begin position="114"/>
        <end position="137"/>
    </location>
</feature>
<proteinExistence type="predicted"/>
<protein>
    <recommendedName>
        <fullName evidence="4">Transmembrane protein</fullName>
    </recommendedName>
</protein>
<keyword evidence="1" id="KW-0812">Transmembrane</keyword>
<dbReference type="Proteomes" id="UP000020977">
    <property type="component" value="Unassembled WGS sequence"/>
</dbReference>
<reference evidence="2 3" key="1">
    <citation type="submission" date="2014-03" db="EMBL/GenBank/DDBJ databases">
        <title>Genome sequence of Mycoplasma ovipneumoniae strain 14811.</title>
        <authorList>
            <person name="Sirand-Pugnet P."/>
            <person name="Breton M."/>
            <person name="Dordet-Frisoni E."/>
            <person name="Baranowski E."/>
            <person name="Barre A."/>
            <person name="Couture C."/>
            <person name="Dupuy V."/>
            <person name="Gaurivaud P."/>
            <person name="Jacob D."/>
            <person name="Lemaitre C."/>
            <person name="Manso-Silvan L."/>
            <person name="Nikolski M."/>
            <person name="Nouvel L.-X."/>
            <person name="Poumarat F."/>
            <person name="Tardy F."/>
            <person name="Thebault P."/>
            <person name="Theil S."/>
            <person name="Citti C."/>
            <person name="Thiaucourt F."/>
            <person name="Blanchard A."/>
        </authorList>
    </citation>
    <scope>NUCLEOTIDE SEQUENCE [LARGE SCALE GENOMIC DNA]</scope>
    <source>
        <strain evidence="2 3">14811</strain>
    </source>
</reference>
<keyword evidence="1" id="KW-1133">Transmembrane helix</keyword>
<sequence>MAYQNNTAQLLKSTKSWANILLIIRIVKFALGVITIIVFFAAGAVGAGQGSTGPEEAKKAFSAILEAATFVLVIFGFWCTLSFIYWILLIISPFKLNDLPRWMNLKNPHFISKFKLIFGLSIVAIFIPLISIIYLIMLRSFISNSEKEIIEDSLD</sequence>
<dbReference type="RefSeq" id="WP_044284163.1">
    <property type="nucleotide sequence ID" value="NZ_JFAD01000016.1"/>
</dbReference>
<accession>A0A014KW20</accession>
<feature type="transmembrane region" description="Helical" evidence="1">
    <location>
        <begin position="67"/>
        <end position="94"/>
    </location>
</feature>
<evidence type="ECO:0000313" key="3">
    <source>
        <dbReference type="Proteomes" id="UP000020977"/>
    </source>
</evidence>
<dbReference type="AlphaFoldDB" id="A0A014KW20"/>
<evidence type="ECO:0000313" key="2">
    <source>
        <dbReference type="EMBL" id="EXU61191.1"/>
    </source>
</evidence>
<dbReference type="EMBL" id="JFAD01000016">
    <property type="protein sequence ID" value="EXU61191.1"/>
    <property type="molecule type" value="Genomic_DNA"/>
</dbReference>
<evidence type="ECO:0000256" key="1">
    <source>
        <dbReference type="SAM" id="Phobius"/>
    </source>
</evidence>
<feature type="transmembrane region" description="Helical" evidence="1">
    <location>
        <begin position="20"/>
        <end position="46"/>
    </location>
</feature>
<dbReference type="PATRIC" id="fig|1188239.3.peg.794"/>
<organism evidence="2 3">
    <name type="scientific">Mesomycoplasma ovipneumoniae 14811</name>
    <dbReference type="NCBI Taxonomy" id="1188239"/>
    <lineage>
        <taxon>Bacteria</taxon>
        <taxon>Bacillati</taxon>
        <taxon>Mycoplasmatota</taxon>
        <taxon>Mycoplasmoidales</taxon>
        <taxon>Metamycoplasmataceae</taxon>
        <taxon>Mesomycoplasma</taxon>
    </lineage>
</organism>
<name>A0A014KW20_9BACT</name>